<feature type="compositionally biased region" description="Low complexity" evidence="1">
    <location>
        <begin position="20"/>
        <end position="29"/>
    </location>
</feature>
<proteinExistence type="predicted"/>
<reference evidence="2 3" key="1">
    <citation type="journal article" date="2017" name="Mol. Biol. Evol.">
        <title>The 4-celled Tetrabaena socialis nuclear genome reveals the essential components for genetic control of cell number at the origin of multicellularity in the volvocine lineage.</title>
        <authorList>
            <person name="Featherston J."/>
            <person name="Arakaki Y."/>
            <person name="Hanschen E.R."/>
            <person name="Ferris P.J."/>
            <person name="Michod R.E."/>
            <person name="Olson B.J.S.C."/>
            <person name="Nozaki H."/>
            <person name="Durand P.M."/>
        </authorList>
    </citation>
    <scope>NUCLEOTIDE SEQUENCE [LARGE SCALE GENOMIC DNA]</scope>
    <source>
        <strain evidence="2 3">NIES-571</strain>
    </source>
</reference>
<sequence length="74" mass="7392">MASTPPPAPAVWVPAPPALPSSSSPSAPSAFPPAPSSAFPSGPGPAPPSAWVPQHHRDITLGRLDGYLADGQMS</sequence>
<organism evidence="2 3">
    <name type="scientific">Tetrabaena socialis</name>
    <dbReference type="NCBI Taxonomy" id="47790"/>
    <lineage>
        <taxon>Eukaryota</taxon>
        <taxon>Viridiplantae</taxon>
        <taxon>Chlorophyta</taxon>
        <taxon>core chlorophytes</taxon>
        <taxon>Chlorophyceae</taxon>
        <taxon>CS clade</taxon>
        <taxon>Chlamydomonadales</taxon>
        <taxon>Tetrabaenaceae</taxon>
        <taxon>Tetrabaena</taxon>
    </lineage>
</organism>
<feature type="compositionally biased region" description="Pro residues" evidence="1">
    <location>
        <begin position="1"/>
        <end position="19"/>
    </location>
</feature>
<evidence type="ECO:0000256" key="1">
    <source>
        <dbReference type="SAM" id="MobiDB-lite"/>
    </source>
</evidence>
<feature type="region of interest" description="Disordered" evidence="1">
    <location>
        <begin position="1"/>
        <end position="57"/>
    </location>
</feature>
<dbReference type="AlphaFoldDB" id="A0A2J8AGD6"/>
<name>A0A2J8AGD6_9CHLO</name>
<protein>
    <submittedName>
        <fullName evidence="2">Uncharacterized protein</fullName>
    </submittedName>
</protein>
<evidence type="ECO:0000313" key="2">
    <source>
        <dbReference type="EMBL" id="PNH11584.1"/>
    </source>
</evidence>
<accession>A0A2J8AGD6</accession>
<dbReference type="EMBL" id="PGGS01000027">
    <property type="protein sequence ID" value="PNH11584.1"/>
    <property type="molecule type" value="Genomic_DNA"/>
</dbReference>
<keyword evidence="3" id="KW-1185">Reference proteome</keyword>
<dbReference type="Proteomes" id="UP000236333">
    <property type="component" value="Unassembled WGS sequence"/>
</dbReference>
<gene>
    <name evidence="2" type="ORF">TSOC_001631</name>
</gene>
<evidence type="ECO:0000313" key="3">
    <source>
        <dbReference type="Proteomes" id="UP000236333"/>
    </source>
</evidence>
<comment type="caution">
    <text evidence="2">The sequence shown here is derived from an EMBL/GenBank/DDBJ whole genome shotgun (WGS) entry which is preliminary data.</text>
</comment>